<keyword evidence="2" id="KW-0349">Heme</keyword>
<keyword evidence="4 7" id="KW-0560">Oxidoreductase</keyword>
<protein>
    <submittedName>
        <fullName evidence="7">Cytochrome P450</fullName>
        <ecNumber evidence="7">1.14.-.-</ecNumber>
    </submittedName>
</protein>
<dbReference type="EC" id="1.14.-.-" evidence="7"/>
<evidence type="ECO:0000256" key="5">
    <source>
        <dbReference type="ARBA" id="ARBA00023004"/>
    </source>
</evidence>
<dbReference type="AlphaFoldDB" id="A0A378SJL1"/>
<dbReference type="PANTHER" id="PTHR46696:SF3">
    <property type="entry name" value="PULCHERRIMINIC ACID SYNTHASE"/>
    <property type="match status" value="1"/>
</dbReference>
<evidence type="ECO:0000256" key="1">
    <source>
        <dbReference type="ARBA" id="ARBA00010617"/>
    </source>
</evidence>
<evidence type="ECO:0000313" key="7">
    <source>
        <dbReference type="EMBL" id="STZ42883.1"/>
    </source>
</evidence>
<dbReference type="Gene3D" id="1.10.630.10">
    <property type="entry name" value="Cytochrome P450"/>
    <property type="match status" value="1"/>
</dbReference>
<evidence type="ECO:0000256" key="2">
    <source>
        <dbReference type="ARBA" id="ARBA00022617"/>
    </source>
</evidence>
<gene>
    <name evidence="7" type="ORF">NCTC10742_02099</name>
</gene>
<dbReference type="EMBL" id="UGQM01000001">
    <property type="protein sequence ID" value="STZ42883.1"/>
    <property type="molecule type" value="Genomic_DNA"/>
</dbReference>
<keyword evidence="3" id="KW-0479">Metal-binding</keyword>
<dbReference type="Pfam" id="PF00067">
    <property type="entry name" value="p450"/>
    <property type="match status" value="1"/>
</dbReference>
<dbReference type="GO" id="GO:0005506">
    <property type="term" value="F:iron ion binding"/>
    <property type="evidence" value="ECO:0007669"/>
    <property type="project" value="InterPro"/>
</dbReference>
<proteinExistence type="inferred from homology"/>
<comment type="similarity">
    <text evidence="1">Belongs to the cytochrome P450 family.</text>
</comment>
<dbReference type="InterPro" id="IPR002397">
    <property type="entry name" value="Cyt_P450_B"/>
</dbReference>
<organism evidence="7 8">
    <name type="scientific">Mycolicibacterium gilvum</name>
    <dbReference type="NCBI Taxonomy" id="1804"/>
    <lineage>
        <taxon>Bacteria</taxon>
        <taxon>Bacillati</taxon>
        <taxon>Actinomycetota</taxon>
        <taxon>Actinomycetes</taxon>
        <taxon>Mycobacteriales</taxon>
        <taxon>Mycobacteriaceae</taxon>
        <taxon>Mycolicibacterium</taxon>
    </lineage>
</organism>
<evidence type="ECO:0000256" key="6">
    <source>
        <dbReference type="ARBA" id="ARBA00023033"/>
    </source>
</evidence>
<dbReference type="InterPro" id="IPR001128">
    <property type="entry name" value="Cyt_P450"/>
</dbReference>
<dbReference type="Proteomes" id="UP000254291">
    <property type="component" value="Unassembled WGS sequence"/>
</dbReference>
<dbReference type="PRINTS" id="PR00359">
    <property type="entry name" value="BP450"/>
</dbReference>
<dbReference type="InterPro" id="IPR036396">
    <property type="entry name" value="Cyt_P450_sf"/>
</dbReference>
<keyword evidence="6" id="KW-0503">Monooxygenase</keyword>
<dbReference type="PANTHER" id="PTHR46696">
    <property type="entry name" value="P450, PUTATIVE (EUROFUNG)-RELATED"/>
    <property type="match status" value="1"/>
</dbReference>
<dbReference type="RefSeq" id="WP_011894998.1">
    <property type="nucleotide sequence ID" value="NZ_JACKST010000030.1"/>
</dbReference>
<name>A0A378SJL1_9MYCO</name>
<evidence type="ECO:0000256" key="4">
    <source>
        <dbReference type="ARBA" id="ARBA00023002"/>
    </source>
</evidence>
<reference evidence="7 8" key="1">
    <citation type="submission" date="2018-06" db="EMBL/GenBank/DDBJ databases">
        <authorList>
            <consortium name="Pathogen Informatics"/>
            <person name="Doyle S."/>
        </authorList>
    </citation>
    <scope>NUCLEOTIDE SEQUENCE [LARGE SCALE GENOMIC DNA]</scope>
    <source>
        <strain evidence="7 8">NCTC10742</strain>
    </source>
</reference>
<dbReference type="GO" id="GO:0016705">
    <property type="term" value="F:oxidoreductase activity, acting on paired donors, with incorporation or reduction of molecular oxygen"/>
    <property type="evidence" value="ECO:0007669"/>
    <property type="project" value="InterPro"/>
</dbReference>
<evidence type="ECO:0000313" key="8">
    <source>
        <dbReference type="Proteomes" id="UP000254291"/>
    </source>
</evidence>
<dbReference type="GO" id="GO:0004497">
    <property type="term" value="F:monooxygenase activity"/>
    <property type="evidence" value="ECO:0007669"/>
    <property type="project" value="UniProtKB-KW"/>
</dbReference>
<sequence length="431" mass="48080">MTDHPDADGIDFETVDYFTDAALVPDPYPYFDHLRSKCPVTQATPFNVLAVTGYTEALSVYKNPAFSSCNSVAGPFSGMPFGPGESDDVTDLIEQHRAAVPMAEHITSQDPPLHTRTRGLLSRLITPKRLKENEDFMWRLADRQLDTFIGRGSAEFLTDYAKPFSLLVIADLLGVPAEDHEQFKAVFAGETVGELGKEAPTTHNPLQWLNDKFHAYIEDRRREPRDDVLTELAQAKHEDGSTPDIEDVMNLSTFLFAAGTETTTKLVSSAVRFIADNPGYEAMLRRDRSKIPAFLEETLRLESPVKSHFRMAATSTTIGDVDVPAGTTVMVLPGACNRDARKFADPNSFRPDRQNVREQIAFIRGAHSCPGAPLARAEGRISLERILDRMQDITISEDHHGPAGDRRYAYEPTFIMRGLSELHITFTEKEH</sequence>
<dbReference type="GO" id="GO:0020037">
    <property type="term" value="F:heme binding"/>
    <property type="evidence" value="ECO:0007669"/>
    <property type="project" value="InterPro"/>
</dbReference>
<evidence type="ECO:0000256" key="3">
    <source>
        <dbReference type="ARBA" id="ARBA00022723"/>
    </source>
</evidence>
<keyword evidence="5" id="KW-0408">Iron</keyword>
<dbReference type="SUPFAM" id="SSF48264">
    <property type="entry name" value="Cytochrome P450"/>
    <property type="match status" value="1"/>
</dbReference>
<accession>A0A378SJL1</accession>